<accession>E4YQP5</accession>
<evidence type="ECO:0000256" key="1">
    <source>
        <dbReference type="SAM" id="MobiDB-lite"/>
    </source>
</evidence>
<sequence length="101" mass="11294">VHNAHEHVLSQQNLPNSSNFQRSGSYGHAAIQDGFSSADFSAETARAVMPDMSVYGNRQQYIDPVLEQPRGWNQRGHNDHQMIEQGVKIMPERNLAGNSFS</sequence>
<feature type="region of interest" description="Disordered" evidence="1">
    <location>
        <begin position="1"/>
        <end position="25"/>
    </location>
</feature>
<evidence type="ECO:0000313" key="2">
    <source>
        <dbReference type="EMBL" id="CBY37790.1"/>
    </source>
</evidence>
<protein>
    <submittedName>
        <fullName evidence="2">Uncharacterized protein</fullName>
    </submittedName>
</protein>
<dbReference type="AlphaFoldDB" id="E4YQP5"/>
<name>E4YQP5_OIKDI</name>
<reference evidence="2" key="1">
    <citation type="journal article" date="2010" name="Science">
        <title>Plasticity of animal genome architecture unmasked by rapid evolution of a pelagic tunicate.</title>
        <authorList>
            <person name="Denoeud F."/>
            <person name="Henriet S."/>
            <person name="Mungpakdee S."/>
            <person name="Aury J.M."/>
            <person name="Da Silva C."/>
            <person name="Brinkmann H."/>
            <person name="Mikhaleva J."/>
            <person name="Olsen L.C."/>
            <person name="Jubin C."/>
            <person name="Canestro C."/>
            <person name="Bouquet J.M."/>
            <person name="Danks G."/>
            <person name="Poulain J."/>
            <person name="Campsteijn C."/>
            <person name="Adamski M."/>
            <person name="Cross I."/>
            <person name="Yadetie F."/>
            <person name="Muffato M."/>
            <person name="Louis A."/>
            <person name="Butcher S."/>
            <person name="Tsagkogeorga G."/>
            <person name="Konrad A."/>
            <person name="Singh S."/>
            <person name="Jensen M.F."/>
            <person name="Cong E.H."/>
            <person name="Eikeseth-Otteraa H."/>
            <person name="Noel B."/>
            <person name="Anthouard V."/>
            <person name="Porcel B.M."/>
            <person name="Kachouri-Lafond R."/>
            <person name="Nishino A."/>
            <person name="Ugolini M."/>
            <person name="Chourrout P."/>
            <person name="Nishida H."/>
            <person name="Aasland R."/>
            <person name="Huzurbazar S."/>
            <person name="Westhof E."/>
            <person name="Delsuc F."/>
            <person name="Lehrach H."/>
            <person name="Reinhardt R."/>
            <person name="Weissenbach J."/>
            <person name="Roy S.W."/>
            <person name="Artiguenave F."/>
            <person name="Postlethwait J.H."/>
            <person name="Manak J.R."/>
            <person name="Thompson E.M."/>
            <person name="Jaillon O."/>
            <person name="Du Pasquier L."/>
            <person name="Boudinot P."/>
            <person name="Liberles D.A."/>
            <person name="Volff J.N."/>
            <person name="Philippe H."/>
            <person name="Lenhard B."/>
            <person name="Roest Crollius H."/>
            <person name="Wincker P."/>
            <person name="Chourrout D."/>
        </authorList>
    </citation>
    <scope>NUCLEOTIDE SEQUENCE [LARGE SCALE GENOMIC DNA]</scope>
</reference>
<feature type="non-terminal residue" evidence="2">
    <location>
        <position position="1"/>
    </location>
</feature>
<gene>
    <name evidence="2" type="ORF">GSOID_T00031276001</name>
</gene>
<dbReference type="EMBL" id="FN655059">
    <property type="protein sequence ID" value="CBY37790.1"/>
    <property type="molecule type" value="Genomic_DNA"/>
</dbReference>
<proteinExistence type="predicted"/>
<feature type="compositionally biased region" description="Polar residues" evidence="1">
    <location>
        <begin position="9"/>
        <end position="24"/>
    </location>
</feature>
<dbReference type="Proteomes" id="UP000011014">
    <property type="component" value="Unassembled WGS sequence"/>
</dbReference>
<organism evidence="2">
    <name type="scientific">Oikopleura dioica</name>
    <name type="common">Tunicate</name>
    <dbReference type="NCBI Taxonomy" id="34765"/>
    <lineage>
        <taxon>Eukaryota</taxon>
        <taxon>Metazoa</taxon>
        <taxon>Chordata</taxon>
        <taxon>Tunicata</taxon>
        <taxon>Appendicularia</taxon>
        <taxon>Copelata</taxon>
        <taxon>Oikopleuridae</taxon>
        <taxon>Oikopleura</taxon>
    </lineage>
</organism>